<feature type="compositionally biased region" description="Pro residues" evidence="1">
    <location>
        <begin position="250"/>
        <end position="269"/>
    </location>
</feature>
<dbReference type="PANTHER" id="PTHR34065:SF1">
    <property type="entry name" value="CELL DIVISION CONTROL PROTEIN 14"/>
    <property type="match status" value="1"/>
</dbReference>
<dbReference type="Proteomes" id="UP000239899">
    <property type="component" value="Unassembled WGS sequence"/>
</dbReference>
<keyword evidence="3" id="KW-1185">Reference proteome</keyword>
<feature type="region of interest" description="Disordered" evidence="1">
    <location>
        <begin position="250"/>
        <end position="289"/>
    </location>
</feature>
<dbReference type="Gene3D" id="1.25.10.10">
    <property type="entry name" value="Leucine-rich Repeat Variant"/>
    <property type="match status" value="1"/>
</dbReference>
<sequence>MTDSLASLDLPVSLQAVLDGLTRQTWGIDASLRAHLQQAQSPLSLVRQDAYVGLAATLDTYLADPARAAAVLPALGRAWPQLLASIAMGLRQAPTGTRPGSAGEDSPAPSSTATTPAAPSSTATTPAAPSPRLSYRAITAAELTAMVHVLELACLLAEQARGAALAAGLLPLLLAQLPAAPPGLATACLDALLALQLRHPPAFVAFAEQQGVQQVCRLLRDKATPEPVRGHAVQFLNLLLTQLVPELLPPDALPPTPSPAPLSPAPRSPAPGATMDAETAPASSPTDGQPELQAAVAAGLEAAKDAVATVLGREARAMLLRRVSLVDTTAEAKLGQLASALTLFIESDA</sequence>
<comment type="caution">
    <text evidence="2">The sequence shown here is derived from an EMBL/GenBank/DDBJ whole genome shotgun (WGS) entry which is preliminary data.</text>
</comment>
<gene>
    <name evidence="2" type="ORF">C2E21_6915</name>
</gene>
<feature type="compositionally biased region" description="Low complexity" evidence="1">
    <location>
        <begin position="106"/>
        <end position="130"/>
    </location>
</feature>
<dbReference type="InterPro" id="IPR011989">
    <property type="entry name" value="ARM-like"/>
</dbReference>
<dbReference type="AlphaFoldDB" id="A0A2P6TJ93"/>
<name>A0A2P6TJ93_CHLSO</name>
<dbReference type="OrthoDB" id="514238at2759"/>
<reference evidence="2 3" key="1">
    <citation type="journal article" date="2018" name="Plant J.">
        <title>Genome sequences of Chlorella sorokiniana UTEX 1602 and Micractinium conductrix SAG 241.80: implications to maltose excretion by a green alga.</title>
        <authorList>
            <person name="Arriola M.B."/>
            <person name="Velmurugan N."/>
            <person name="Zhang Y."/>
            <person name="Plunkett M.H."/>
            <person name="Hondzo H."/>
            <person name="Barney B.M."/>
        </authorList>
    </citation>
    <scope>NUCLEOTIDE SEQUENCE [LARGE SCALE GENOMIC DNA]</scope>
    <source>
        <strain evidence="3">UTEX 1602</strain>
    </source>
</reference>
<dbReference type="InterPro" id="IPR012535">
    <property type="entry name" value="Cell_div_Cdc14"/>
</dbReference>
<dbReference type="PANTHER" id="PTHR34065">
    <property type="entry name" value="CELL DIVISION CONTROL PROTEIN 14"/>
    <property type="match status" value="1"/>
</dbReference>
<dbReference type="SUPFAM" id="SSF48371">
    <property type="entry name" value="ARM repeat"/>
    <property type="match status" value="1"/>
</dbReference>
<dbReference type="EMBL" id="LHPG02000014">
    <property type="protein sequence ID" value="PRW39299.1"/>
    <property type="molecule type" value="Genomic_DNA"/>
</dbReference>
<organism evidence="2 3">
    <name type="scientific">Chlorella sorokiniana</name>
    <name type="common">Freshwater green alga</name>
    <dbReference type="NCBI Taxonomy" id="3076"/>
    <lineage>
        <taxon>Eukaryota</taxon>
        <taxon>Viridiplantae</taxon>
        <taxon>Chlorophyta</taxon>
        <taxon>core chlorophytes</taxon>
        <taxon>Trebouxiophyceae</taxon>
        <taxon>Chlorellales</taxon>
        <taxon>Chlorellaceae</taxon>
        <taxon>Chlorella clade</taxon>
        <taxon>Chlorella</taxon>
    </lineage>
</organism>
<protein>
    <submittedName>
        <fullName evidence="2">Impaired sucrose induction 1</fullName>
    </submittedName>
</protein>
<evidence type="ECO:0000256" key="1">
    <source>
        <dbReference type="SAM" id="MobiDB-lite"/>
    </source>
</evidence>
<dbReference type="InterPro" id="IPR016024">
    <property type="entry name" value="ARM-type_fold"/>
</dbReference>
<accession>A0A2P6TJ93</accession>
<feature type="region of interest" description="Disordered" evidence="1">
    <location>
        <begin position="93"/>
        <end position="130"/>
    </location>
</feature>
<proteinExistence type="predicted"/>
<evidence type="ECO:0000313" key="2">
    <source>
        <dbReference type="EMBL" id="PRW39299.1"/>
    </source>
</evidence>
<evidence type="ECO:0000313" key="3">
    <source>
        <dbReference type="Proteomes" id="UP000239899"/>
    </source>
</evidence>